<dbReference type="EMBL" id="JAACAK010000113">
    <property type="protein sequence ID" value="NIR76059.1"/>
    <property type="molecule type" value="Genomic_DNA"/>
</dbReference>
<name>A0AAE4Z919_9BACT</name>
<evidence type="ECO:0000313" key="3">
    <source>
        <dbReference type="EMBL" id="NIR76059.1"/>
    </source>
</evidence>
<sequence>MELTINRAERGHLLVAKSRISRSVEEVFDFFGNAHNLERVTPPFLRFEILTPDPVIMRQGALLDYRLNLRGIPLHWRSEITVWEPGRRFVDTQLKGPYRWWVHEHRFEPTDSGTLMTDRVEYGVPGGALVNFLLVGPDLRRIWEYREQEMRRALEPRQVGG</sequence>
<comment type="caution">
    <text evidence="3">The sequence shown here is derived from an EMBL/GenBank/DDBJ whole genome shotgun (WGS) entry which is preliminary data.</text>
</comment>
<dbReference type="Pfam" id="PF03364">
    <property type="entry name" value="Polyketide_cyc"/>
    <property type="match status" value="1"/>
</dbReference>
<proteinExistence type="inferred from homology"/>
<evidence type="ECO:0000313" key="4">
    <source>
        <dbReference type="Proteomes" id="UP000702544"/>
    </source>
</evidence>
<feature type="domain" description="Coenzyme Q-binding protein COQ10 START" evidence="2">
    <location>
        <begin position="20"/>
        <end position="132"/>
    </location>
</feature>
<dbReference type="InterPro" id="IPR023393">
    <property type="entry name" value="START-like_dom_sf"/>
</dbReference>
<evidence type="ECO:0000256" key="1">
    <source>
        <dbReference type="ARBA" id="ARBA00008918"/>
    </source>
</evidence>
<dbReference type="Proteomes" id="UP000702544">
    <property type="component" value="Unassembled WGS sequence"/>
</dbReference>
<dbReference type="SUPFAM" id="SSF55961">
    <property type="entry name" value="Bet v1-like"/>
    <property type="match status" value="1"/>
</dbReference>
<protein>
    <submittedName>
        <fullName evidence="3">SRPBCC family protein</fullName>
    </submittedName>
</protein>
<comment type="similarity">
    <text evidence="1">Belongs to the ribosome association toxin RatA family.</text>
</comment>
<accession>A0AAE4Z919</accession>
<gene>
    <name evidence="3" type="ORF">GWO12_13270</name>
</gene>
<reference evidence="3 4" key="1">
    <citation type="submission" date="2020-01" db="EMBL/GenBank/DDBJ databases">
        <title>Genomes assembled from Gulf of Kutch pelagic sediment metagenomes.</title>
        <authorList>
            <person name="Chandrashekar M."/>
            <person name="Mahajan M.S."/>
            <person name="Dave K.J."/>
            <person name="Vatsa P."/>
            <person name="Nathani N.M."/>
        </authorList>
    </citation>
    <scope>NUCLEOTIDE SEQUENCE [LARGE SCALE GENOMIC DNA]</scope>
    <source>
        <strain evidence="3">KS3-K002</strain>
    </source>
</reference>
<dbReference type="InterPro" id="IPR005031">
    <property type="entry name" value="COQ10_START"/>
</dbReference>
<evidence type="ECO:0000259" key="2">
    <source>
        <dbReference type="Pfam" id="PF03364"/>
    </source>
</evidence>
<dbReference type="CDD" id="cd07820">
    <property type="entry name" value="SRPBCC_3"/>
    <property type="match status" value="1"/>
</dbReference>
<dbReference type="AlphaFoldDB" id="A0AAE4Z919"/>
<dbReference type="Gene3D" id="3.30.530.20">
    <property type="match status" value="1"/>
</dbReference>
<organism evidence="3 4">
    <name type="scientific">Candidatus Kutchimonas denitrificans</name>
    <dbReference type="NCBI Taxonomy" id="3056748"/>
    <lineage>
        <taxon>Bacteria</taxon>
        <taxon>Pseudomonadati</taxon>
        <taxon>Gemmatimonadota</taxon>
        <taxon>Gemmatimonadia</taxon>
        <taxon>Candidatus Palauibacterales</taxon>
        <taxon>Candidatus Palauibacteraceae</taxon>
        <taxon>Candidatus Kutchimonas</taxon>
    </lineage>
</organism>